<name>A0A9W8XCD1_9PLEO</name>
<dbReference type="InterPro" id="IPR023631">
    <property type="entry name" value="Amidase_dom"/>
</dbReference>
<keyword evidence="3" id="KW-1185">Reference proteome</keyword>
<dbReference type="PANTHER" id="PTHR11895:SF170">
    <property type="entry name" value="AMIDASE"/>
    <property type="match status" value="1"/>
</dbReference>
<comment type="caution">
    <text evidence="2">The sequence shown here is derived from an EMBL/GenBank/DDBJ whole genome shotgun (WGS) entry which is preliminary data.</text>
</comment>
<dbReference type="OrthoDB" id="1879366at2759"/>
<gene>
    <name evidence="2" type="ORF">N0V89_012076</name>
</gene>
<dbReference type="Proteomes" id="UP001140513">
    <property type="component" value="Unassembled WGS sequence"/>
</dbReference>
<evidence type="ECO:0000313" key="3">
    <source>
        <dbReference type="Proteomes" id="UP001140513"/>
    </source>
</evidence>
<dbReference type="RefSeq" id="XP_056066104.1">
    <property type="nucleotide sequence ID" value="XM_056220801.1"/>
</dbReference>
<dbReference type="GeneID" id="80915606"/>
<reference evidence="2" key="1">
    <citation type="submission" date="2022-10" db="EMBL/GenBank/DDBJ databases">
        <title>Tapping the CABI collections for fungal endophytes: first genome assemblies for Collariella, Neodidymelliopsis, Ascochyta clinopodiicola, Didymella pomorum, Didymosphaeria variabile, Neocosmospora piperis and Neocucurbitaria cava.</title>
        <authorList>
            <person name="Hill R."/>
        </authorList>
    </citation>
    <scope>NUCLEOTIDE SEQUENCE</scope>
    <source>
        <strain evidence="2">IMI 356815</strain>
    </source>
</reference>
<evidence type="ECO:0000313" key="2">
    <source>
        <dbReference type="EMBL" id="KAJ4345940.1"/>
    </source>
</evidence>
<dbReference type="EMBL" id="JAPEUX010000009">
    <property type="protein sequence ID" value="KAJ4345940.1"/>
    <property type="molecule type" value="Genomic_DNA"/>
</dbReference>
<dbReference type="PANTHER" id="PTHR11895">
    <property type="entry name" value="TRANSAMIDASE"/>
    <property type="match status" value="1"/>
</dbReference>
<dbReference type="SUPFAM" id="SSF75304">
    <property type="entry name" value="Amidase signature (AS) enzymes"/>
    <property type="match status" value="1"/>
</dbReference>
<dbReference type="AlphaFoldDB" id="A0A9W8XCD1"/>
<proteinExistence type="predicted"/>
<organism evidence="2 3">
    <name type="scientific">Didymosphaeria variabile</name>
    <dbReference type="NCBI Taxonomy" id="1932322"/>
    <lineage>
        <taxon>Eukaryota</taxon>
        <taxon>Fungi</taxon>
        <taxon>Dikarya</taxon>
        <taxon>Ascomycota</taxon>
        <taxon>Pezizomycotina</taxon>
        <taxon>Dothideomycetes</taxon>
        <taxon>Pleosporomycetidae</taxon>
        <taxon>Pleosporales</taxon>
        <taxon>Massarineae</taxon>
        <taxon>Didymosphaeriaceae</taxon>
        <taxon>Didymosphaeria</taxon>
    </lineage>
</organism>
<feature type="domain" description="Amidase" evidence="1">
    <location>
        <begin position="91"/>
        <end position="204"/>
    </location>
</feature>
<dbReference type="InterPro" id="IPR036928">
    <property type="entry name" value="AS_sf"/>
</dbReference>
<dbReference type="Gene3D" id="3.90.1300.10">
    <property type="entry name" value="Amidase signature (AS) domain"/>
    <property type="match status" value="1"/>
</dbReference>
<accession>A0A9W8XCD1</accession>
<dbReference type="InterPro" id="IPR000120">
    <property type="entry name" value="Amidase"/>
</dbReference>
<dbReference type="GO" id="GO:0003824">
    <property type="term" value="F:catalytic activity"/>
    <property type="evidence" value="ECO:0007669"/>
    <property type="project" value="InterPro"/>
</dbReference>
<sequence length="204" mass="21258">MTIADSSAKLELETVKNLISKAGLQVPLSELDDWSVLLGSFEQSIQDILQEEDDLPVPDLSKYPRTDIAIPDATQSDKGAWATTCIAKSTAPTSSLIAGKKIALKDNIAFAGMRTLNGLDPLARPWVPTYDATVATRIMDAGGIIVGKATCEAACMEPSSDTSWTGVVHNPYADNYSCGGSSSGSGRVVATGSADMALGCDQGG</sequence>
<protein>
    <recommendedName>
        <fullName evidence="1">Amidase domain-containing protein</fullName>
    </recommendedName>
</protein>
<evidence type="ECO:0000259" key="1">
    <source>
        <dbReference type="Pfam" id="PF01425"/>
    </source>
</evidence>
<dbReference type="Pfam" id="PF01425">
    <property type="entry name" value="Amidase"/>
    <property type="match status" value="1"/>
</dbReference>